<reference evidence="15" key="1">
    <citation type="submission" date="2016-10" db="EMBL/GenBank/DDBJ databases">
        <authorList>
            <person name="de Groot N.N."/>
        </authorList>
    </citation>
    <scope>NUCLEOTIDE SEQUENCE</scope>
</reference>
<dbReference type="Pfam" id="PF17810">
    <property type="entry name" value="Arg_decarb_HB"/>
    <property type="match status" value="1"/>
</dbReference>
<dbReference type="EC" id="4.1.1.19" evidence="5"/>
<dbReference type="GO" id="GO:0006527">
    <property type="term" value="P:L-arginine catabolic process"/>
    <property type="evidence" value="ECO:0007669"/>
    <property type="project" value="InterPro"/>
</dbReference>
<comment type="function">
    <text evidence="3">Catalyzes the biosynthesis of agmatine from arginine.</text>
</comment>
<keyword evidence="10" id="KW-0745">Spermidine biosynthesis</keyword>
<dbReference type="EMBL" id="FPHM01000072">
    <property type="protein sequence ID" value="SFV62075.1"/>
    <property type="molecule type" value="Genomic_DNA"/>
</dbReference>
<dbReference type="InterPro" id="IPR009006">
    <property type="entry name" value="Ala_racemase/Decarboxylase_C"/>
</dbReference>
<evidence type="ECO:0000256" key="2">
    <source>
        <dbReference type="ARBA" id="ARBA00001946"/>
    </source>
</evidence>
<keyword evidence="12 15" id="KW-0456">Lyase</keyword>
<protein>
    <recommendedName>
        <fullName evidence="5">arginine decarboxylase</fullName>
        <ecNumber evidence="5">4.1.1.19</ecNumber>
    </recommendedName>
</protein>
<comment type="cofactor">
    <cofactor evidence="2">
        <name>Mg(2+)</name>
        <dbReference type="ChEBI" id="CHEBI:18420"/>
    </cofactor>
</comment>
<evidence type="ECO:0000313" key="15">
    <source>
        <dbReference type="EMBL" id="SFV62075.1"/>
    </source>
</evidence>
<evidence type="ECO:0000256" key="3">
    <source>
        <dbReference type="ARBA" id="ARBA00002257"/>
    </source>
</evidence>
<dbReference type="Gene3D" id="1.20.58.930">
    <property type="match status" value="1"/>
</dbReference>
<gene>
    <name evidence="15" type="ORF">MNB_SV-13-1626</name>
</gene>
<keyword evidence="11" id="KW-0620">Polyamine biosynthesis</keyword>
<evidence type="ECO:0000256" key="11">
    <source>
        <dbReference type="ARBA" id="ARBA00023115"/>
    </source>
</evidence>
<dbReference type="SUPFAM" id="SSF50621">
    <property type="entry name" value="Alanine racemase C-terminal domain-like"/>
    <property type="match status" value="1"/>
</dbReference>
<dbReference type="GO" id="GO:0008792">
    <property type="term" value="F:arginine decarboxylase activity"/>
    <property type="evidence" value="ECO:0007669"/>
    <property type="project" value="UniProtKB-EC"/>
</dbReference>
<evidence type="ECO:0000259" key="13">
    <source>
        <dbReference type="Pfam" id="PF02784"/>
    </source>
</evidence>
<comment type="similarity">
    <text evidence="4">Belongs to the Orn/Lys/Arg decarboxylase class-II family. SpeA subfamily.</text>
</comment>
<dbReference type="Gene3D" id="1.10.287.3440">
    <property type="match status" value="1"/>
</dbReference>
<dbReference type="GO" id="GO:0046872">
    <property type="term" value="F:metal ion binding"/>
    <property type="evidence" value="ECO:0007669"/>
    <property type="project" value="UniProtKB-KW"/>
</dbReference>
<comment type="cofactor">
    <cofactor evidence="1">
        <name>pyridoxal 5'-phosphate</name>
        <dbReference type="ChEBI" id="CHEBI:597326"/>
    </cofactor>
</comment>
<dbReference type="InterPro" id="IPR029066">
    <property type="entry name" value="PLP-binding_barrel"/>
</dbReference>
<evidence type="ECO:0000256" key="12">
    <source>
        <dbReference type="ARBA" id="ARBA00023239"/>
    </source>
</evidence>
<evidence type="ECO:0000256" key="6">
    <source>
        <dbReference type="ARBA" id="ARBA00022723"/>
    </source>
</evidence>
<keyword evidence="6" id="KW-0479">Metal-binding</keyword>
<accession>A0A1W1C8L3</accession>
<dbReference type="NCBIfam" id="NF003763">
    <property type="entry name" value="PRK05354.1"/>
    <property type="match status" value="1"/>
</dbReference>
<dbReference type="Gene3D" id="3.20.20.10">
    <property type="entry name" value="Alanine racemase"/>
    <property type="match status" value="1"/>
</dbReference>
<dbReference type="CDD" id="cd06830">
    <property type="entry name" value="PLPDE_III_ADC"/>
    <property type="match status" value="1"/>
</dbReference>
<keyword evidence="9" id="KW-0663">Pyridoxal phosphate</keyword>
<evidence type="ECO:0000259" key="14">
    <source>
        <dbReference type="Pfam" id="PF17810"/>
    </source>
</evidence>
<dbReference type="Pfam" id="PF02784">
    <property type="entry name" value="Orn_Arg_deC_N"/>
    <property type="match status" value="1"/>
</dbReference>
<evidence type="ECO:0000256" key="9">
    <source>
        <dbReference type="ARBA" id="ARBA00022898"/>
    </source>
</evidence>
<evidence type="ECO:0000256" key="7">
    <source>
        <dbReference type="ARBA" id="ARBA00022793"/>
    </source>
</evidence>
<evidence type="ECO:0000256" key="5">
    <source>
        <dbReference type="ARBA" id="ARBA00012426"/>
    </source>
</evidence>
<dbReference type="GO" id="GO:0033388">
    <property type="term" value="P:putrescine biosynthetic process from arginine"/>
    <property type="evidence" value="ECO:0007669"/>
    <property type="project" value="TreeGrafter"/>
</dbReference>
<dbReference type="SUPFAM" id="SSF51419">
    <property type="entry name" value="PLP-binding barrel"/>
    <property type="match status" value="1"/>
</dbReference>
<dbReference type="AlphaFoldDB" id="A0A1W1C8L3"/>
<evidence type="ECO:0000256" key="8">
    <source>
        <dbReference type="ARBA" id="ARBA00022842"/>
    </source>
</evidence>
<evidence type="ECO:0000256" key="4">
    <source>
        <dbReference type="ARBA" id="ARBA00008357"/>
    </source>
</evidence>
<dbReference type="PIRSF" id="PIRSF001336">
    <property type="entry name" value="Arg_decrbxlase"/>
    <property type="match status" value="1"/>
</dbReference>
<dbReference type="GO" id="GO:0008295">
    <property type="term" value="P:spermidine biosynthetic process"/>
    <property type="evidence" value="ECO:0007669"/>
    <property type="project" value="UniProtKB-KW"/>
</dbReference>
<dbReference type="PRINTS" id="PR01180">
    <property type="entry name" value="ARGDCRBXLASE"/>
</dbReference>
<organism evidence="15">
    <name type="scientific">hydrothermal vent metagenome</name>
    <dbReference type="NCBI Taxonomy" id="652676"/>
    <lineage>
        <taxon>unclassified sequences</taxon>
        <taxon>metagenomes</taxon>
        <taxon>ecological metagenomes</taxon>
    </lineage>
</organism>
<dbReference type="PRINTS" id="PR01179">
    <property type="entry name" value="ODADCRBXLASE"/>
</dbReference>
<keyword evidence="8" id="KW-0460">Magnesium</keyword>
<evidence type="ECO:0000256" key="1">
    <source>
        <dbReference type="ARBA" id="ARBA00001933"/>
    </source>
</evidence>
<dbReference type="PANTHER" id="PTHR43295:SF9">
    <property type="entry name" value="BIOSYNTHETIC ARGININE DECARBOXYLASE"/>
    <property type="match status" value="1"/>
</dbReference>
<dbReference type="PANTHER" id="PTHR43295">
    <property type="entry name" value="ARGININE DECARBOXYLASE"/>
    <property type="match status" value="1"/>
</dbReference>
<feature type="domain" description="Arginine decarboxylase helical bundle" evidence="14">
    <location>
        <begin position="362"/>
        <end position="431"/>
    </location>
</feature>
<keyword evidence="7" id="KW-0210">Decarboxylase</keyword>
<dbReference type="InterPro" id="IPR022644">
    <property type="entry name" value="De-COase2_N"/>
</dbReference>
<dbReference type="InterPro" id="IPR002985">
    <property type="entry name" value="Arg_decrbxlase"/>
</dbReference>
<dbReference type="Gene3D" id="2.40.37.10">
    <property type="entry name" value="Lyase, Ornithine Decarboxylase, Chain A, domain 1"/>
    <property type="match status" value="1"/>
</dbReference>
<name>A0A1W1C8L3_9ZZZZ</name>
<proteinExistence type="inferred from homology"/>
<dbReference type="InterPro" id="IPR000183">
    <property type="entry name" value="Orn/DAP/Arg_de-COase"/>
</dbReference>
<evidence type="ECO:0000256" key="10">
    <source>
        <dbReference type="ARBA" id="ARBA00023066"/>
    </source>
</evidence>
<sequence length="627" mass="71479">MIKQFGLEIWADNNFIIQEDKIHINYGSSPSLLQLTKEIRQKGHTGPLLLRFPHLIEKQLSTLFSSFEKARETFSYTGKFQAVFPLKVNQFSSFLSSLMSVAKDYDYDYGLEAGSKAELILAMTYTPLGKAITVNGFKDKEMISLCFIAVKMGHNITVTIEGIGELKTIIEVYEEFNLYSDIALCPKIGMRIRLHSAGVGTWAKSAGYGSKFGLTSTELLEAYERLEKHKLLAYFWMIHFHIGSQMSDIAPLKKALREAGNIYAELKKRGAGSLGAINIGGGLAVEYSQYAHKQERNYSLKEFANDVVYLMQDIAKSKGIDEPDIFTESGRYISASHSVLIAPVLELFSQEYHEKSLRLKTKNPPLVTELYDLYTSMSREYAREYLHDALDHLESLFTLFDLGYIDLEDRSNTEILVNLIIKKAIILLKSQGIHELKKLQGRIQEKYLINFSIFASMPDFWGLKQHFPIVPLNKLDIQATNPASIWDITCDSDGEIGFNTNAPLYLHDIEIDKEEYFLGFFLTGAYQEVLGMKHNLFTHPTEASITFDKAGNYHIQNMIEAENIMHVLNDLEYKVQDIKNTLIKYINSSKHTHTKEKIIILEKLDLYLSENSYLKTIQAYNENIKKG</sequence>
<feature type="domain" description="Orn/DAP/Arg decarboxylase 2 N-terminal" evidence="13">
    <location>
        <begin position="66"/>
        <end position="335"/>
    </location>
</feature>
<dbReference type="NCBIfam" id="TIGR01273">
    <property type="entry name" value="speA"/>
    <property type="match status" value="1"/>
</dbReference>
<dbReference type="InterPro" id="IPR040634">
    <property type="entry name" value="Arg_decarb_HB"/>
</dbReference>